<keyword evidence="3" id="KW-1185">Reference proteome</keyword>
<organism evidence="2 3">
    <name type="scientific">Paspalum notatum var. saurae</name>
    <dbReference type="NCBI Taxonomy" id="547442"/>
    <lineage>
        <taxon>Eukaryota</taxon>
        <taxon>Viridiplantae</taxon>
        <taxon>Streptophyta</taxon>
        <taxon>Embryophyta</taxon>
        <taxon>Tracheophyta</taxon>
        <taxon>Spermatophyta</taxon>
        <taxon>Magnoliopsida</taxon>
        <taxon>Liliopsida</taxon>
        <taxon>Poales</taxon>
        <taxon>Poaceae</taxon>
        <taxon>PACMAD clade</taxon>
        <taxon>Panicoideae</taxon>
        <taxon>Andropogonodae</taxon>
        <taxon>Paspaleae</taxon>
        <taxon>Paspalinae</taxon>
        <taxon>Paspalum</taxon>
    </lineage>
</organism>
<protein>
    <submittedName>
        <fullName evidence="2">Uncharacterized protein</fullName>
    </submittedName>
</protein>
<feature type="region of interest" description="Disordered" evidence="1">
    <location>
        <begin position="59"/>
        <end position="81"/>
    </location>
</feature>
<gene>
    <name evidence="2" type="ORF">U9M48_006308</name>
</gene>
<dbReference type="EMBL" id="CP144746">
    <property type="protein sequence ID" value="WVZ55679.1"/>
    <property type="molecule type" value="Genomic_DNA"/>
</dbReference>
<name>A0AAQ3PNR3_PASNO</name>
<sequence length="133" mass="15110">MRWDLKLERKSKRSIVKRNLHGKGSQRANTEEAGQRRRGHGPWVTAWRRRAVDEMIRAATTAEPGSGRHGDAAGRAGEARALGRRRLPAEVALRRRVPASDRRACLPKRRTAVALHMAARQDSEERGREVEYE</sequence>
<evidence type="ECO:0000313" key="2">
    <source>
        <dbReference type="EMBL" id="WVZ55679.1"/>
    </source>
</evidence>
<feature type="compositionally biased region" description="Basic residues" evidence="1">
    <location>
        <begin position="9"/>
        <end position="21"/>
    </location>
</feature>
<accession>A0AAQ3PNR3</accession>
<reference evidence="2 3" key="1">
    <citation type="submission" date="2024-02" db="EMBL/GenBank/DDBJ databases">
        <title>High-quality chromosome-scale genome assembly of Pensacola bahiagrass (Paspalum notatum Flugge var. saurae).</title>
        <authorList>
            <person name="Vega J.M."/>
            <person name="Podio M."/>
            <person name="Orjuela J."/>
            <person name="Siena L.A."/>
            <person name="Pessino S.C."/>
            <person name="Combes M.C."/>
            <person name="Mariac C."/>
            <person name="Albertini E."/>
            <person name="Pupilli F."/>
            <person name="Ortiz J.P.A."/>
            <person name="Leblanc O."/>
        </authorList>
    </citation>
    <scope>NUCLEOTIDE SEQUENCE [LARGE SCALE GENOMIC DNA]</scope>
    <source>
        <strain evidence="2">R1</strain>
        <tissue evidence="2">Leaf</tissue>
    </source>
</reference>
<evidence type="ECO:0000256" key="1">
    <source>
        <dbReference type="SAM" id="MobiDB-lite"/>
    </source>
</evidence>
<dbReference type="AlphaFoldDB" id="A0AAQ3PNR3"/>
<evidence type="ECO:0000313" key="3">
    <source>
        <dbReference type="Proteomes" id="UP001341281"/>
    </source>
</evidence>
<proteinExistence type="predicted"/>
<dbReference type="Proteomes" id="UP001341281">
    <property type="component" value="Chromosome 02"/>
</dbReference>
<feature type="region of interest" description="Disordered" evidence="1">
    <location>
        <begin position="1"/>
        <end position="43"/>
    </location>
</feature>